<name>A0A0S3RH91_PHAAN</name>
<gene>
    <name evidence="1" type="primary">Vigan.02G272400</name>
    <name evidence="1" type="ORF">VIGAN_02272400</name>
</gene>
<proteinExistence type="predicted"/>
<dbReference type="Proteomes" id="UP000291084">
    <property type="component" value="Chromosome 2"/>
</dbReference>
<organism evidence="1 2">
    <name type="scientific">Vigna angularis var. angularis</name>
    <dbReference type="NCBI Taxonomy" id="157739"/>
    <lineage>
        <taxon>Eukaryota</taxon>
        <taxon>Viridiplantae</taxon>
        <taxon>Streptophyta</taxon>
        <taxon>Embryophyta</taxon>
        <taxon>Tracheophyta</taxon>
        <taxon>Spermatophyta</taxon>
        <taxon>Magnoliopsida</taxon>
        <taxon>eudicotyledons</taxon>
        <taxon>Gunneridae</taxon>
        <taxon>Pentapetalae</taxon>
        <taxon>rosids</taxon>
        <taxon>fabids</taxon>
        <taxon>Fabales</taxon>
        <taxon>Fabaceae</taxon>
        <taxon>Papilionoideae</taxon>
        <taxon>50 kb inversion clade</taxon>
        <taxon>NPAAA clade</taxon>
        <taxon>indigoferoid/millettioid clade</taxon>
        <taxon>Phaseoleae</taxon>
        <taxon>Vigna</taxon>
    </lineage>
</organism>
<evidence type="ECO:0000313" key="2">
    <source>
        <dbReference type="Proteomes" id="UP000291084"/>
    </source>
</evidence>
<reference evidence="1 2" key="1">
    <citation type="journal article" date="2015" name="Sci. Rep.">
        <title>The power of single molecule real-time sequencing technology in the de novo assembly of a eukaryotic genome.</title>
        <authorList>
            <person name="Sakai H."/>
            <person name="Naito K."/>
            <person name="Ogiso-Tanaka E."/>
            <person name="Takahashi Y."/>
            <person name="Iseki K."/>
            <person name="Muto C."/>
            <person name="Satou K."/>
            <person name="Teruya K."/>
            <person name="Shiroma A."/>
            <person name="Shimoji M."/>
            <person name="Hirano T."/>
            <person name="Itoh T."/>
            <person name="Kaga A."/>
            <person name="Tomooka N."/>
        </authorList>
    </citation>
    <scope>NUCLEOTIDE SEQUENCE [LARGE SCALE GENOMIC DNA]</scope>
    <source>
        <strain evidence="2">cv. Shumari</strain>
    </source>
</reference>
<dbReference type="EMBL" id="AP015035">
    <property type="protein sequence ID" value="BAT79791.1"/>
    <property type="molecule type" value="Genomic_DNA"/>
</dbReference>
<evidence type="ECO:0000313" key="1">
    <source>
        <dbReference type="EMBL" id="BAT79791.1"/>
    </source>
</evidence>
<protein>
    <submittedName>
        <fullName evidence="1">Uncharacterized protein</fullName>
    </submittedName>
</protein>
<sequence>LICIYIERDYYLLLILLSSKKYLATIEEEEQFQKQQPPNCSLKHWDVHCFQVLSPICETNRCSKNMSYNTLSLQMWMTSQT</sequence>
<keyword evidence="2" id="KW-1185">Reference proteome</keyword>
<accession>A0A0S3RH91</accession>
<dbReference type="AlphaFoldDB" id="A0A0S3RH91"/>
<feature type="non-terminal residue" evidence="1">
    <location>
        <position position="1"/>
    </location>
</feature>